<evidence type="ECO:0000256" key="4">
    <source>
        <dbReference type="ARBA" id="ARBA00022793"/>
    </source>
</evidence>
<evidence type="ECO:0000256" key="6">
    <source>
        <dbReference type="ARBA" id="ARBA00023244"/>
    </source>
</evidence>
<keyword evidence="4 7" id="KW-0210">Decarboxylase</keyword>
<comment type="pathway">
    <text evidence="1 7 8">Porphyrin-containing compound metabolism; protoporphyrin-IX biosynthesis; coproporphyrinogen-III from 5-aminolevulinate: step 4/4.</text>
</comment>
<dbReference type="PANTHER" id="PTHR21091:SF169">
    <property type="entry name" value="UROPORPHYRINOGEN DECARBOXYLASE"/>
    <property type="match status" value="1"/>
</dbReference>
<feature type="binding site" evidence="7">
    <location>
        <position position="317"/>
    </location>
    <ligand>
        <name>substrate</name>
    </ligand>
</feature>
<keyword evidence="13" id="KW-1185">Reference proteome</keyword>
<evidence type="ECO:0000256" key="7">
    <source>
        <dbReference type="HAMAP-Rule" id="MF_00218"/>
    </source>
</evidence>
<feature type="binding site" evidence="7">
    <location>
        <position position="148"/>
    </location>
    <ligand>
        <name>substrate</name>
    </ligand>
</feature>
<evidence type="ECO:0000259" key="11">
    <source>
        <dbReference type="PROSITE" id="PS00907"/>
    </source>
</evidence>
<keyword evidence="6 7" id="KW-0627">Porphyrin biosynthesis</keyword>
<evidence type="ECO:0000256" key="1">
    <source>
        <dbReference type="ARBA" id="ARBA00004804"/>
    </source>
</evidence>
<evidence type="ECO:0000256" key="9">
    <source>
        <dbReference type="RuleBase" id="RU004169"/>
    </source>
</evidence>
<dbReference type="EMBL" id="FPBV01000024">
    <property type="protein sequence ID" value="SFV04120.1"/>
    <property type="molecule type" value="Genomic_DNA"/>
</dbReference>
<dbReference type="HAMAP" id="MF_00218">
    <property type="entry name" value="URO_D"/>
    <property type="match status" value="1"/>
</dbReference>
<evidence type="ECO:0000256" key="3">
    <source>
        <dbReference type="ARBA" id="ARBA00012288"/>
    </source>
</evidence>
<dbReference type="InterPro" id="IPR038071">
    <property type="entry name" value="UROD/MetE-like_sf"/>
</dbReference>
<accession>A0A1I7L330</accession>
<keyword evidence="5 7" id="KW-0456">Lyase</keyword>
<comment type="subcellular location">
    <subcellularLocation>
        <location evidence="7">Cytoplasm</location>
    </subcellularLocation>
</comment>
<evidence type="ECO:0000313" key="12">
    <source>
        <dbReference type="EMBL" id="SFV04120.1"/>
    </source>
</evidence>
<dbReference type="GO" id="GO:0006782">
    <property type="term" value="P:protoporphyrinogen IX biosynthetic process"/>
    <property type="evidence" value="ECO:0007669"/>
    <property type="project" value="UniProtKB-UniRule"/>
</dbReference>
<dbReference type="Proteomes" id="UP000183508">
    <property type="component" value="Unassembled WGS sequence"/>
</dbReference>
<dbReference type="SUPFAM" id="SSF51726">
    <property type="entry name" value="UROD/MetE-like"/>
    <property type="match status" value="1"/>
</dbReference>
<dbReference type="GO" id="GO:0004853">
    <property type="term" value="F:uroporphyrinogen decarboxylase activity"/>
    <property type="evidence" value="ECO:0007669"/>
    <property type="project" value="UniProtKB-UniRule"/>
</dbReference>
<evidence type="ECO:0000313" key="13">
    <source>
        <dbReference type="Proteomes" id="UP000183508"/>
    </source>
</evidence>
<dbReference type="Pfam" id="PF01208">
    <property type="entry name" value="URO-D"/>
    <property type="match status" value="1"/>
</dbReference>
<dbReference type="EC" id="4.1.1.37" evidence="3 7"/>
<feature type="domain" description="Uroporphyrinogen decarboxylase (URO-D)" evidence="10">
    <location>
        <begin position="19"/>
        <end position="28"/>
    </location>
</feature>
<dbReference type="STRING" id="392015.SAMN05421543_1243"/>
<comment type="similarity">
    <text evidence="2 7 9">Belongs to the uroporphyrinogen decarboxylase family.</text>
</comment>
<comment type="function">
    <text evidence="7">Catalyzes the decarboxylation of four acetate groups of uroporphyrinogen-III to yield coproporphyrinogen-III.</text>
</comment>
<evidence type="ECO:0000256" key="8">
    <source>
        <dbReference type="RuleBase" id="RU000554"/>
    </source>
</evidence>
<feature type="domain" description="Uroporphyrinogen decarboxylase (URO-D)" evidence="11">
    <location>
        <begin position="136"/>
        <end position="152"/>
    </location>
</feature>
<protein>
    <recommendedName>
        <fullName evidence="3 7">Uroporphyrinogen decarboxylase</fullName>
        <shortName evidence="7">UPD</shortName>
        <shortName evidence="7">URO-D</shortName>
        <ecNumber evidence="3 7">4.1.1.37</ecNumber>
    </recommendedName>
</protein>
<feature type="binding site" evidence="7">
    <location>
        <begin position="24"/>
        <end position="28"/>
    </location>
    <ligand>
        <name>substrate</name>
    </ligand>
</feature>
<dbReference type="PANTHER" id="PTHR21091">
    <property type="entry name" value="METHYLTETRAHYDROFOLATE:HOMOCYSTEINE METHYLTRANSFERASE RELATED"/>
    <property type="match status" value="1"/>
</dbReference>
<keyword evidence="7" id="KW-0963">Cytoplasm</keyword>
<proteinExistence type="inferred from homology"/>
<sequence length="353" mass="39202">MAEHPFLLACRRQSVPYVPVWYMRQAGRYQPEYRQLRERYSLLDICRIPELCMEVTRLPVTQLGVDAAILFSDIMVPLGPMGIDFDIVEHVGPVTRNPVQSASDVARLRVYDPAAELPYVAESVRLICDNVDVPLIGFAGAPFTLASYIVEGRPSRDYLKTKRLMWSEPAVWQSLMDKLADVVIRYLRMQIEAGAAAVQVFDSWVGSLAPEDFQAHVLPAMRRIFAAIADTGVPAIYFGVGTGELLPMFAEAGANVVGIDWRVSIREARRRTGGGVAIQGNLDPALLLAPWSEIERRARSVIDQGLEADGFIFNLGHGVVFHQPPVAVDTLRRLTEFVHEYSALRIGAGRNDA</sequence>
<evidence type="ECO:0000256" key="2">
    <source>
        <dbReference type="ARBA" id="ARBA00009935"/>
    </source>
</evidence>
<dbReference type="NCBIfam" id="TIGR01464">
    <property type="entry name" value="hemE"/>
    <property type="match status" value="1"/>
</dbReference>
<dbReference type="InterPro" id="IPR006361">
    <property type="entry name" value="Uroporphyrinogen_deCO2ase_HemE"/>
</dbReference>
<dbReference type="CDD" id="cd00717">
    <property type="entry name" value="URO-D"/>
    <property type="match status" value="1"/>
</dbReference>
<name>A0A1I7L330_9BACL</name>
<dbReference type="InterPro" id="IPR000257">
    <property type="entry name" value="Uroporphyrinogen_deCOase"/>
</dbReference>
<evidence type="ECO:0000259" key="10">
    <source>
        <dbReference type="PROSITE" id="PS00906"/>
    </source>
</evidence>
<feature type="binding site" evidence="7">
    <location>
        <position position="73"/>
    </location>
    <ligand>
        <name>substrate</name>
    </ligand>
</feature>
<dbReference type="OrthoDB" id="9806656at2"/>
<feature type="binding site" evidence="7">
    <location>
        <position position="203"/>
    </location>
    <ligand>
        <name>substrate</name>
    </ligand>
</feature>
<dbReference type="AlphaFoldDB" id="A0A1I7L330"/>
<comment type="subunit">
    <text evidence="7">Homodimer.</text>
</comment>
<dbReference type="UniPathway" id="UPA00251">
    <property type="reaction ID" value="UER00321"/>
</dbReference>
<dbReference type="PROSITE" id="PS00907">
    <property type="entry name" value="UROD_2"/>
    <property type="match status" value="1"/>
</dbReference>
<dbReference type="GO" id="GO:0005829">
    <property type="term" value="C:cytosol"/>
    <property type="evidence" value="ECO:0007669"/>
    <property type="project" value="TreeGrafter"/>
</dbReference>
<comment type="caution">
    <text evidence="7">Lacks conserved residue(s) required for the propagation of feature annotation.</text>
</comment>
<reference evidence="13" key="1">
    <citation type="submission" date="2016-10" db="EMBL/GenBank/DDBJ databases">
        <authorList>
            <person name="Varghese N."/>
        </authorList>
    </citation>
    <scope>NUCLEOTIDE SEQUENCE [LARGE SCALE GENOMIC DNA]</scope>
    <source>
        <strain evidence="13">DSM 17980</strain>
    </source>
</reference>
<dbReference type="RefSeq" id="WP_074955659.1">
    <property type="nucleotide sequence ID" value="NZ_FPBV01000024.1"/>
</dbReference>
<comment type="catalytic activity">
    <reaction evidence="7 8">
        <text>uroporphyrinogen III + 4 H(+) = coproporphyrinogen III + 4 CO2</text>
        <dbReference type="Rhea" id="RHEA:19865"/>
        <dbReference type="ChEBI" id="CHEBI:15378"/>
        <dbReference type="ChEBI" id="CHEBI:16526"/>
        <dbReference type="ChEBI" id="CHEBI:57308"/>
        <dbReference type="ChEBI" id="CHEBI:57309"/>
        <dbReference type="EC" id="4.1.1.37"/>
    </reaction>
</comment>
<gene>
    <name evidence="7" type="primary">hemE</name>
    <name evidence="12" type="ORF">SAMN05421543_1243</name>
</gene>
<feature type="site" description="Transition state stabilizer" evidence="7">
    <location>
        <position position="73"/>
    </location>
</feature>
<dbReference type="eggNOG" id="COG0407">
    <property type="taxonomic scope" value="Bacteria"/>
</dbReference>
<evidence type="ECO:0000256" key="5">
    <source>
        <dbReference type="ARBA" id="ARBA00023239"/>
    </source>
</evidence>
<organism evidence="12 13">
    <name type="scientific">Alicyclobacillus macrosporangiidus</name>
    <dbReference type="NCBI Taxonomy" id="392015"/>
    <lineage>
        <taxon>Bacteria</taxon>
        <taxon>Bacillati</taxon>
        <taxon>Bacillota</taxon>
        <taxon>Bacilli</taxon>
        <taxon>Bacillales</taxon>
        <taxon>Alicyclobacillaceae</taxon>
        <taxon>Alicyclobacillus</taxon>
    </lineage>
</organism>
<dbReference type="PROSITE" id="PS00906">
    <property type="entry name" value="UROD_1"/>
    <property type="match status" value="1"/>
</dbReference>
<dbReference type="Gene3D" id="3.20.20.210">
    <property type="match status" value="1"/>
</dbReference>